<keyword evidence="3" id="KW-1185">Reference proteome</keyword>
<accession>A0ABV8MQT7</accession>
<feature type="transmembrane region" description="Helical" evidence="1">
    <location>
        <begin position="43"/>
        <end position="60"/>
    </location>
</feature>
<dbReference type="RefSeq" id="WP_378163051.1">
    <property type="nucleotide sequence ID" value="NZ_JBHSBU010000001.1"/>
</dbReference>
<gene>
    <name evidence="2" type="ORF">ACFOW7_08350</name>
</gene>
<name>A0ABV8MQT7_9NEIS</name>
<keyword evidence="1" id="KW-0472">Membrane</keyword>
<evidence type="ECO:0000313" key="3">
    <source>
        <dbReference type="Proteomes" id="UP001595791"/>
    </source>
</evidence>
<organism evidence="2 3">
    <name type="scientific">Chitinimonas lacunae</name>
    <dbReference type="NCBI Taxonomy" id="1963018"/>
    <lineage>
        <taxon>Bacteria</taxon>
        <taxon>Pseudomonadati</taxon>
        <taxon>Pseudomonadota</taxon>
        <taxon>Betaproteobacteria</taxon>
        <taxon>Neisseriales</taxon>
        <taxon>Chitinibacteraceae</taxon>
        <taxon>Chitinimonas</taxon>
    </lineage>
</organism>
<protein>
    <submittedName>
        <fullName evidence="2">Uncharacterized protein</fullName>
    </submittedName>
</protein>
<reference evidence="3" key="1">
    <citation type="journal article" date="2019" name="Int. J. Syst. Evol. Microbiol.">
        <title>The Global Catalogue of Microorganisms (GCM) 10K type strain sequencing project: providing services to taxonomists for standard genome sequencing and annotation.</title>
        <authorList>
            <consortium name="The Broad Institute Genomics Platform"/>
            <consortium name="The Broad Institute Genome Sequencing Center for Infectious Disease"/>
            <person name="Wu L."/>
            <person name="Ma J."/>
        </authorList>
    </citation>
    <scope>NUCLEOTIDE SEQUENCE [LARGE SCALE GENOMIC DNA]</scope>
    <source>
        <strain evidence="3">LMG 29894</strain>
    </source>
</reference>
<proteinExistence type="predicted"/>
<dbReference type="PROSITE" id="PS51257">
    <property type="entry name" value="PROKAR_LIPOPROTEIN"/>
    <property type="match status" value="1"/>
</dbReference>
<comment type="caution">
    <text evidence="2">The sequence shown here is derived from an EMBL/GenBank/DDBJ whole genome shotgun (WGS) entry which is preliminary data.</text>
</comment>
<evidence type="ECO:0000256" key="1">
    <source>
        <dbReference type="SAM" id="Phobius"/>
    </source>
</evidence>
<sequence length="86" mass="9548">MPDAGARGPRGTPFLALLTGLLLGCFSLHYFPHLWLETLVLQLANLILMPWIMAVVNGWFFSRPGIVLDTYLLLLGLVGVRFCFGD</sequence>
<evidence type="ECO:0000313" key="2">
    <source>
        <dbReference type="EMBL" id="MFC4159367.1"/>
    </source>
</evidence>
<keyword evidence="1" id="KW-0812">Transmembrane</keyword>
<feature type="transmembrane region" description="Helical" evidence="1">
    <location>
        <begin position="12"/>
        <end position="31"/>
    </location>
</feature>
<keyword evidence="1" id="KW-1133">Transmembrane helix</keyword>
<dbReference type="Proteomes" id="UP001595791">
    <property type="component" value="Unassembled WGS sequence"/>
</dbReference>
<feature type="transmembrane region" description="Helical" evidence="1">
    <location>
        <begin position="66"/>
        <end position="84"/>
    </location>
</feature>
<dbReference type="EMBL" id="JBHSBU010000001">
    <property type="protein sequence ID" value="MFC4159367.1"/>
    <property type="molecule type" value="Genomic_DNA"/>
</dbReference>